<accession>A0A6B9ZFT8</accession>
<evidence type="ECO:0000313" key="6">
    <source>
        <dbReference type="Proteomes" id="UP000476411"/>
    </source>
</evidence>
<dbReference type="RefSeq" id="WP_162332924.1">
    <property type="nucleotide sequence ID" value="NZ_CP048113.1"/>
</dbReference>
<sequence length="532" mass="60175">MDLGSLPQGWCMTKIGEISTMIFRGKSPRYSNLSSLPIINQKSVRWNGIVSEYLKYVHSDQIDGWPEEKLAQDGDILWNSTGTGTIGRACIFKADLIRMPVAVDSHITIVRVLKEIVEPEYLLFWIKTPYVQNEILRLATGSTNQIELTKHIVENLRVPLPPLSEQRKIVDKIKLISSKLGAINDRLVRMDEQLVSFKNLILLDAYSGRLLNENADLEKWKYIEADEICEKVQSGGTPKSGFSEENDIPFLKIYNIVNQKIDFKKKEQYISNKVNEGELLRSQAFPNDVLMNIVGPPLGKVAIIPNTFPVWNINQALVLFRGNSKIMSEWIYYVLCSGKHVESVINDTSGSAGQINISLTQCRKFVFPVPPKSIQQKLVNKIKSLFYSADTIQSKINNSKRTIESVEPFILEQAFSGKLIDYTSTENKMTLETIATVKANFINEMSMNSSKHTTKKVVSKKEVKSVRKYEELIDRLMALGGSAYPADLLAATKLENDVDSFFYYLKQAKDKNILDVPIGRHGLIKIANNENK</sequence>
<evidence type="ECO:0000256" key="3">
    <source>
        <dbReference type="ARBA" id="ARBA00023125"/>
    </source>
</evidence>
<dbReference type="GO" id="GO:0003677">
    <property type="term" value="F:DNA binding"/>
    <property type="evidence" value="ECO:0007669"/>
    <property type="project" value="UniProtKB-KW"/>
</dbReference>
<dbReference type="SUPFAM" id="SSF116734">
    <property type="entry name" value="DNA methylase specificity domain"/>
    <property type="match status" value="2"/>
</dbReference>
<evidence type="ECO:0000313" key="5">
    <source>
        <dbReference type="EMBL" id="QHS61250.1"/>
    </source>
</evidence>
<dbReference type="InterPro" id="IPR044946">
    <property type="entry name" value="Restrct_endonuc_typeI_TRD_sf"/>
</dbReference>
<keyword evidence="6" id="KW-1185">Reference proteome</keyword>
<feature type="domain" description="Type I restriction modification DNA specificity" evidence="4">
    <location>
        <begin position="7"/>
        <end position="177"/>
    </location>
</feature>
<dbReference type="PANTHER" id="PTHR43140">
    <property type="entry name" value="TYPE-1 RESTRICTION ENZYME ECOKI SPECIFICITY PROTEIN"/>
    <property type="match status" value="1"/>
</dbReference>
<dbReference type="KEGG" id="chih:GWR21_17085"/>
<keyword evidence="2" id="KW-0680">Restriction system</keyword>
<keyword evidence="3" id="KW-0238">DNA-binding</keyword>
<feature type="domain" description="Type I restriction modification DNA specificity" evidence="4">
    <location>
        <begin position="218"/>
        <end position="398"/>
    </location>
</feature>
<dbReference type="EMBL" id="CP048113">
    <property type="protein sequence ID" value="QHS61250.1"/>
    <property type="molecule type" value="Genomic_DNA"/>
</dbReference>
<dbReference type="AlphaFoldDB" id="A0A6B9ZFT8"/>
<dbReference type="InterPro" id="IPR051212">
    <property type="entry name" value="Type-I_RE_S_subunit"/>
</dbReference>
<name>A0A6B9ZFT8_9BACT</name>
<dbReference type="PANTHER" id="PTHR43140:SF1">
    <property type="entry name" value="TYPE I RESTRICTION ENZYME ECOKI SPECIFICITY SUBUNIT"/>
    <property type="match status" value="1"/>
</dbReference>
<dbReference type="Proteomes" id="UP000476411">
    <property type="component" value="Chromosome"/>
</dbReference>
<comment type="similarity">
    <text evidence="1">Belongs to the type-I restriction system S methylase family.</text>
</comment>
<dbReference type="Pfam" id="PF01420">
    <property type="entry name" value="Methylase_S"/>
    <property type="match status" value="2"/>
</dbReference>
<reference evidence="5 6" key="1">
    <citation type="submission" date="2020-01" db="EMBL/GenBank/DDBJ databases">
        <title>Complete genome sequence of Chitinophaga sp. H33E-04 isolated from quinoa roots.</title>
        <authorList>
            <person name="Weon H.-Y."/>
            <person name="Lee S.A."/>
        </authorList>
    </citation>
    <scope>NUCLEOTIDE SEQUENCE [LARGE SCALE GENOMIC DNA]</scope>
    <source>
        <strain evidence="5 6">H33E-04</strain>
    </source>
</reference>
<proteinExistence type="inferred from homology"/>
<dbReference type="GO" id="GO:0009307">
    <property type="term" value="P:DNA restriction-modification system"/>
    <property type="evidence" value="ECO:0007669"/>
    <property type="project" value="UniProtKB-KW"/>
</dbReference>
<evidence type="ECO:0000256" key="2">
    <source>
        <dbReference type="ARBA" id="ARBA00022747"/>
    </source>
</evidence>
<evidence type="ECO:0000259" key="4">
    <source>
        <dbReference type="Pfam" id="PF01420"/>
    </source>
</evidence>
<protein>
    <recommendedName>
        <fullName evidence="4">Type I restriction modification DNA specificity domain-containing protein</fullName>
    </recommendedName>
</protein>
<evidence type="ECO:0000256" key="1">
    <source>
        <dbReference type="ARBA" id="ARBA00010923"/>
    </source>
</evidence>
<gene>
    <name evidence="5" type="ORF">GWR21_17085</name>
</gene>
<dbReference type="REBASE" id="367236">
    <property type="entry name" value="S.CspE04ORF17090P"/>
</dbReference>
<dbReference type="InterPro" id="IPR000055">
    <property type="entry name" value="Restrct_endonuc_typeI_TRD"/>
</dbReference>
<organism evidence="5 6">
    <name type="scientific">Chitinophaga agri</name>
    <dbReference type="NCBI Taxonomy" id="2703787"/>
    <lineage>
        <taxon>Bacteria</taxon>
        <taxon>Pseudomonadati</taxon>
        <taxon>Bacteroidota</taxon>
        <taxon>Chitinophagia</taxon>
        <taxon>Chitinophagales</taxon>
        <taxon>Chitinophagaceae</taxon>
        <taxon>Chitinophaga</taxon>
    </lineage>
</organism>
<dbReference type="Gene3D" id="3.90.220.20">
    <property type="entry name" value="DNA methylase specificity domains"/>
    <property type="match status" value="2"/>
</dbReference>